<organism evidence="4 5">
    <name type="scientific">Rhynocoris fuscipes</name>
    <dbReference type="NCBI Taxonomy" id="488301"/>
    <lineage>
        <taxon>Eukaryota</taxon>
        <taxon>Metazoa</taxon>
        <taxon>Ecdysozoa</taxon>
        <taxon>Arthropoda</taxon>
        <taxon>Hexapoda</taxon>
        <taxon>Insecta</taxon>
        <taxon>Pterygota</taxon>
        <taxon>Neoptera</taxon>
        <taxon>Paraneoptera</taxon>
        <taxon>Hemiptera</taxon>
        <taxon>Heteroptera</taxon>
        <taxon>Panheteroptera</taxon>
        <taxon>Cimicomorpha</taxon>
        <taxon>Reduviidae</taxon>
        <taxon>Harpactorinae</taxon>
        <taxon>Harpactorini</taxon>
        <taxon>Rhynocoris</taxon>
    </lineage>
</organism>
<feature type="domain" description="Cyclin C-terminal" evidence="3">
    <location>
        <begin position="78"/>
        <end position="134"/>
    </location>
</feature>
<dbReference type="SUPFAM" id="SSF47954">
    <property type="entry name" value="Cyclin-like"/>
    <property type="match status" value="2"/>
</dbReference>
<dbReference type="Gene3D" id="1.10.472.10">
    <property type="entry name" value="Cyclin-like"/>
    <property type="match status" value="1"/>
</dbReference>
<keyword evidence="5" id="KW-1185">Reference proteome</keyword>
<feature type="domain" description="Cyclin N-terminal" evidence="2">
    <location>
        <begin position="3"/>
        <end position="73"/>
    </location>
</feature>
<keyword evidence="1" id="KW-0195">Cyclin</keyword>
<dbReference type="InterPro" id="IPR006671">
    <property type="entry name" value="Cyclin_N"/>
</dbReference>
<dbReference type="EMBL" id="JAPXFL010000001">
    <property type="protein sequence ID" value="KAK9511633.1"/>
    <property type="molecule type" value="Genomic_DNA"/>
</dbReference>
<gene>
    <name evidence="4" type="ORF">O3M35_000255</name>
</gene>
<evidence type="ECO:0000259" key="3">
    <source>
        <dbReference type="Pfam" id="PF02984"/>
    </source>
</evidence>
<evidence type="ECO:0000256" key="1">
    <source>
        <dbReference type="ARBA" id="ARBA00023127"/>
    </source>
</evidence>
<dbReference type="Pfam" id="PF02984">
    <property type="entry name" value="Cyclin_C"/>
    <property type="match status" value="1"/>
</dbReference>
<sequence>MAYFDIYVSICPTDSIRKEQLQLIALSSLMMATKVEEFKCLPMEDVRFLCDEIFTEDQILLTEKSIIEVLEWKCYRDTPNMWLLRFLHILNKTITKKEFSLCTRLLDLATFDLEYLNFPNSIFAAACIKLVISVDIFPLYCHPKFSLKLKNCTFWLSKYLQNINVRLNSSNEKFINYKTENEICLRLPHLSLIQSYDSNIDIFNKKTEVNFIHSDKHTSKIDSSAII</sequence>
<accession>A0AAW1DL14</accession>
<evidence type="ECO:0000259" key="2">
    <source>
        <dbReference type="Pfam" id="PF00134"/>
    </source>
</evidence>
<dbReference type="InterPro" id="IPR039361">
    <property type="entry name" value="Cyclin"/>
</dbReference>
<comment type="caution">
    <text evidence="4">The sequence shown here is derived from an EMBL/GenBank/DDBJ whole genome shotgun (WGS) entry which is preliminary data.</text>
</comment>
<dbReference type="Pfam" id="PF00134">
    <property type="entry name" value="Cyclin_N"/>
    <property type="match status" value="1"/>
</dbReference>
<evidence type="ECO:0000313" key="4">
    <source>
        <dbReference type="EMBL" id="KAK9511633.1"/>
    </source>
</evidence>
<proteinExistence type="predicted"/>
<dbReference type="InterPro" id="IPR036915">
    <property type="entry name" value="Cyclin-like_sf"/>
</dbReference>
<dbReference type="InterPro" id="IPR004367">
    <property type="entry name" value="Cyclin_C-dom"/>
</dbReference>
<protein>
    <submittedName>
        <fullName evidence="4">Uncharacterized protein</fullName>
    </submittedName>
</protein>
<dbReference type="AlphaFoldDB" id="A0AAW1DL14"/>
<dbReference type="Proteomes" id="UP001461498">
    <property type="component" value="Unassembled WGS sequence"/>
</dbReference>
<reference evidence="4 5" key="1">
    <citation type="submission" date="2022-12" db="EMBL/GenBank/DDBJ databases">
        <title>Chromosome-level genome assembly of true bugs.</title>
        <authorList>
            <person name="Ma L."/>
            <person name="Li H."/>
        </authorList>
    </citation>
    <scope>NUCLEOTIDE SEQUENCE [LARGE SCALE GENOMIC DNA]</scope>
    <source>
        <strain evidence="4">Lab_2022b</strain>
    </source>
</reference>
<name>A0AAW1DL14_9HEMI</name>
<evidence type="ECO:0000313" key="5">
    <source>
        <dbReference type="Proteomes" id="UP001461498"/>
    </source>
</evidence>
<dbReference type="PANTHER" id="PTHR10177">
    <property type="entry name" value="CYCLINS"/>
    <property type="match status" value="1"/>
</dbReference>